<keyword evidence="6" id="KW-1185">Reference proteome</keyword>
<proteinExistence type="predicted"/>
<keyword evidence="3" id="KW-0732">Signal</keyword>
<evidence type="ECO:0000259" key="4">
    <source>
        <dbReference type="PROSITE" id="PS52029"/>
    </source>
</evidence>
<dbReference type="PANTHER" id="PTHR38589:SF1">
    <property type="entry name" value="BLR0621 PROTEIN"/>
    <property type="match status" value="1"/>
</dbReference>
<keyword evidence="1" id="KW-0573">Peptidoglycan synthesis</keyword>
<keyword evidence="1" id="KW-0961">Cell wall biogenesis/degradation</keyword>
<dbReference type="Proteomes" id="UP000541969">
    <property type="component" value="Unassembled WGS sequence"/>
</dbReference>
<dbReference type="GO" id="GO:0016740">
    <property type="term" value="F:transferase activity"/>
    <property type="evidence" value="ECO:0007669"/>
    <property type="project" value="InterPro"/>
</dbReference>
<gene>
    <name evidence="5" type="ORF">GGQ55_004123</name>
</gene>
<evidence type="ECO:0000313" key="5">
    <source>
        <dbReference type="EMBL" id="NYJ07845.1"/>
    </source>
</evidence>
<reference evidence="5 6" key="1">
    <citation type="submission" date="2020-07" db="EMBL/GenBank/DDBJ databases">
        <title>Sequencing the genomes of 1000 actinobacteria strains.</title>
        <authorList>
            <person name="Klenk H.-P."/>
        </authorList>
    </citation>
    <scope>NUCLEOTIDE SEQUENCE [LARGE SCALE GENOMIC DNA]</scope>
    <source>
        <strain evidence="5 6">DSM 104001</strain>
    </source>
</reference>
<dbReference type="GO" id="GO:0009252">
    <property type="term" value="P:peptidoglycan biosynthetic process"/>
    <property type="evidence" value="ECO:0007669"/>
    <property type="project" value="UniProtKB-KW"/>
</dbReference>
<accession>A0A853CIT9</accession>
<feature type="active site" description="Proton donor/acceptor" evidence="1">
    <location>
        <position position="288"/>
    </location>
</feature>
<sequence>MARKGKRRRLGRLLVRVTALGLAAGVVGLTSSASVAETPALADDVTALRMPVPVTDLTRLRADVPPGYGTVAETQAREGAEAAAAAAAAKAAADAAAAQAAAAAPRAGSSSSRTSASPRTSTPSAAPAAGATLPLGLDPGRSTQVVTVVASSSRATTAKLTAWELGPNGWTAVLGPVTARIGSAGVGQASESTTRTPAGVFSLSEGFGRQGDPGTGLPYRVVDGLDWWVSDVNSPLYNQHARCAPGTCPFDESVSENLQAAGAVYDYALVIDYNRGGTPGAGSAFFLHVSNGSPTAGCVAIDRGSLVTLMRWLDRGSRPLIAIGVG</sequence>
<name>A0A853CIT9_9ACTN</name>
<organism evidence="5 6">
    <name type="scientific">Petropleomorpha daqingensis</name>
    <dbReference type="NCBI Taxonomy" id="2026353"/>
    <lineage>
        <taxon>Bacteria</taxon>
        <taxon>Bacillati</taxon>
        <taxon>Actinomycetota</taxon>
        <taxon>Actinomycetes</taxon>
        <taxon>Geodermatophilales</taxon>
        <taxon>Geodermatophilaceae</taxon>
        <taxon>Petropleomorpha</taxon>
    </lineage>
</organism>
<dbReference type="GO" id="GO:0008360">
    <property type="term" value="P:regulation of cell shape"/>
    <property type="evidence" value="ECO:0007669"/>
    <property type="project" value="UniProtKB-UniRule"/>
</dbReference>
<protein>
    <submittedName>
        <fullName evidence="5">L,D-peptidoglycan transpeptidase YkuD (ErfK/YbiS/YcfS/YnhG family)</fullName>
    </submittedName>
</protein>
<feature type="domain" description="L,D-TPase catalytic" evidence="4">
    <location>
        <begin position="149"/>
        <end position="322"/>
    </location>
</feature>
<feature type="chain" id="PRO_5038647169" evidence="3">
    <location>
        <begin position="37"/>
        <end position="326"/>
    </location>
</feature>
<dbReference type="AlphaFoldDB" id="A0A853CIT9"/>
<dbReference type="EMBL" id="JACBZT010000001">
    <property type="protein sequence ID" value="NYJ07845.1"/>
    <property type="molecule type" value="Genomic_DNA"/>
</dbReference>
<feature type="region of interest" description="Disordered" evidence="2">
    <location>
        <begin position="103"/>
        <end position="137"/>
    </location>
</feature>
<dbReference type="InterPro" id="IPR005490">
    <property type="entry name" value="LD_TPept_cat_dom"/>
</dbReference>
<comment type="pathway">
    <text evidence="1">Cell wall biogenesis; peptidoglycan biosynthesis.</text>
</comment>
<feature type="active site" description="Nucleophile" evidence="1">
    <location>
        <position position="298"/>
    </location>
</feature>
<evidence type="ECO:0000313" key="6">
    <source>
        <dbReference type="Proteomes" id="UP000541969"/>
    </source>
</evidence>
<evidence type="ECO:0000256" key="1">
    <source>
        <dbReference type="PROSITE-ProRule" id="PRU01373"/>
    </source>
</evidence>
<dbReference type="GO" id="GO:0071555">
    <property type="term" value="P:cell wall organization"/>
    <property type="evidence" value="ECO:0007669"/>
    <property type="project" value="UniProtKB-UniRule"/>
</dbReference>
<evidence type="ECO:0000256" key="3">
    <source>
        <dbReference type="SAM" id="SignalP"/>
    </source>
</evidence>
<dbReference type="PROSITE" id="PS52029">
    <property type="entry name" value="LD_TPASE"/>
    <property type="match status" value="1"/>
</dbReference>
<comment type="caution">
    <text evidence="5">The sequence shown here is derived from an EMBL/GenBank/DDBJ whole genome shotgun (WGS) entry which is preliminary data.</text>
</comment>
<dbReference type="RefSeq" id="WP_179719990.1">
    <property type="nucleotide sequence ID" value="NZ_JACBZT010000001.1"/>
</dbReference>
<evidence type="ECO:0000256" key="2">
    <source>
        <dbReference type="SAM" id="MobiDB-lite"/>
    </source>
</evidence>
<feature type="signal peptide" evidence="3">
    <location>
        <begin position="1"/>
        <end position="36"/>
    </location>
</feature>
<keyword evidence="1" id="KW-0133">Cell shape</keyword>
<feature type="compositionally biased region" description="Low complexity" evidence="2">
    <location>
        <begin position="103"/>
        <end position="131"/>
    </location>
</feature>
<dbReference type="PANTHER" id="PTHR38589">
    <property type="entry name" value="BLR0621 PROTEIN"/>
    <property type="match status" value="1"/>
</dbReference>